<comment type="caution">
    <text evidence="2">The sequence shown here is derived from an EMBL/GenBank/DDBJ whole genome shotgun (WGS) entry which is preliminary data.</text>
</comment>
<keyword evidence="3" id="KW-1185">Reference proteome</keyword>
<evidence type="ECO:0000313" key="3">
    <source>
        <dbReference type="Proteomes" id="UP000516437"/>
    </source>
</evidence>
<accession>A0A6A1V2F9</accession>
<gene>
    <name evidence="2" type="ORF">CJ030_MR7G009286</name>
</gene>
<feature type="region of interest" description="Disordered" evidence="1">
    <location>
        <begin position="56"/>
        <end position="81"/>
    </location>
</feature>
<dbReference type="Proteomes" id="UP000516437">
    <property type="component" value="Chromosome 7"/>
</dbReference>
<organism evidence="2 3">
    <name type="scientific">Morella rubra</name>
    <name type="common">Chinese bayberry</name>
    <dbReference type="NCBI Taxonomy" id="262757"/>
    <lineage>
        <taxon>Eukaryota</taxon>
        <taxon>Viridiplantae</taxon>
        <taxon>Streptophyta</taxon>
        <taxon>Embryophyta</taxon>
        <taxon>Tracheophyta</taxon>
        <taxon>Spermatophyta</taxon>
        <taxon>Magnoliopsida</taxon>
        <taxon>eudicotyledons</taxon>
        <taxon>Gunneridae</taxon>
        <taxon>Pentapetalae</taxon>
        <taxon>rosids</taxon>
        <taxon>fabids</taxon>
        <taxon>Fagales</taxon>
        <taxon>Myricaceae</taxon>
        <taxon>Morella</taxon>
    </lineage>
</organism>
<proteinExistence type="predicted"/>
<name>A0A6A1V2F9_9ROSI</name>
<dbReference type="EMBL" id="RXIC02000025">
    <property type="protein sequence ID" value="KAB1206057.1"/>
    <property type="molecule type" value="Genomic_DNA"/>
</dbReference>
<sequence>MHDIHSKEMVPTWLADLAHVGSCSVPILPDEKIRSPIGPLCHSTFSRSAAHLPLAGAHVTGDVDPDEVSMDGRPPPHSHPK</sequence>
<dbReference type="AlphaFoldDB" id="A0A6A1V2F9"/>
<protein>
    <submittedName>
        <fullName evidence="2">Uncharacterized protein</fullName>
    </submittedName>
</protein>
<reference evidence="2 3" key="1">
    <citation type="journal article" date="2019" name="Plant Biotechnol. J.">
        <title>The red bayberry genome and genetic basis of sex determination.</title>
        <authorList>
            <person name="Jia H.M."/>
            <person name="Jia H.J."/>
            <person name="Cai Q.L."/>
            <person name="Wang Y."/>
            <person name="Zhao H.B."/>
            <person name="Yang W.F."/>
            <person name="Wang G.Y."/>
            <person name="Li Y.H."/>
            <person name="Zhan D.L."/>
            <person name="Shen Y.T."/>
            <person name="Niu Q.F."/>
            <person name="Chang L."/>
            <person name="Qiu J."/>
            <person name="Zhao L."/>
            <person name="Xie H.B."/>
            <person name="Fu W.Y."/>
            <person name="Jin J."/>
            <person name="Li X.W."/>
            <person name="Jiao Y."/>
            <person name="Zhou C.C."/>
            <person name="Tu T."/>
            <person name="Chai C.Y."/>
            <person name="Gao J.L."/>
            <person name="Fan L.J."/>
            <person name="van de Weg E."/>
            <person name="Wang J.Y."/>
            <person name="Gao Z.S."/>
        </authorList>
    </citation>
    <scope>NUCLEOTIDE SEQUENCE [LARGE SCALE GENOMIC DNA]</scope>
    <source>
        <tissue evidence="2">Leaves</tissue>
    </source>
</reference>
<evidence type="ECO:0000313" key="2">
    <source>
        <dbReference type="EMBL" id="KAB1206057.1"/>
    </source>
</evidence>
<evidence type="ECO:0000256" key="1">
    <source>
        <dbReference type="SAM" id="MobiDB-lite"/>
    </source>
</evidence>